<evidence type="ECO:0000313" key="1">
    <source>
        <dbReference type="EMBL" id="KAJ8639636.1"/>
    </source>
</evidence>
<organism evidence="1 2">
    <name type="scientific">Persea americana</name>
    <name type="common">Avocado</name>
    <dbReference type="NCBI Taxonomy" id="3435"/>
    <lineage>
        <taxon>Eukaryota</taxon>
        <taxon>Viridiplantae</taxon>
        <taxon>Streptophyta</taxon>
        <taxon>Embryophyta</taxon>
        <taxon>Tracheophyta</taxon>
        <taxon>Spermatophyta</taxon>
        <taxon>Magnoliopsida</taxon>
        <taxon>Magnoliidae</taxon>
        <taxon>Laurales</taxon>
        <taxon>Lauraceae</taxon>
        <taxon>Persea</taxon>
    </lineage>
</organism>
<proteinExistence type="predicted"/>
<protein>
    <submittedName>
        <fullName evidence="1">Uncharacterized protein</fullName>
    </submittedName>
</protein>
<keyword evidence="2" id="KW-1185">Reference proteome</keyword>
<sequence length="134" mass="15770">MGIERRIVKISKITHAFHRGSLQIPLSLQISGHGRLFEDGRSDIREDGLIGKEAPIFTKASLRRKFYLDASWHIKIKRCRSYKEWQNYYLLQGECQQQIIRGQGWADNEKEVHARTVYLTRLDMDINTQLLEKL</sequence>
<reference evidence="1 2" key="1">
    <citation type="journal article" date="2022" name="Hortic Res">
        <title>A haplotype resolved chromosomal level avocado genome allows analysis of novel avocado genes.</title>
        <authorList>
            <person name="Nath O."/>
            <person name="Fletcher S.J."/>
            <person name="Hayward A."/>
            <person name="Shaw L.M."/>
            <person name="Masouleh A.K."/>
            <person name="Furtado A."/>
            <person name="Henry R.J."/>
            <person name="Mitter N."/>
        </authorList>
    </citation>
    <scope>NUCLEOTIDE SEQUENCE [LARGE SCALE GENOMIC DNA]</scope>
    <source>
        <strain evidence="2">cv. Hass</strain>
    </source>
</reference>
<dbReference type="EMBL" id="CM056813">
    <property type="protein sequence ID" value="KAJ8639636.1"/>
    <property type="molecule type" value="Genomic_DNA"/>
</dbReference>
<accession>A0ACC2M2T7</accession>
<name>A0ACC2M2T7_PERAE</name>
<gene>
    <name evidence="1" type="ORF">MRB53_016330</name>
</gene>
<comment type="caution">
    <text evidence="1">The sequence shown here is derived from an EMBL/GenBank/DDBJ whole genome shotgun (WGS) entry which is preliminary data.</text>
</comment>
<dbReference type="Proteomes" id="UP001234297">
    <property type="component" value="Chromosome 5"/>
</dbReference>
<evidence type="ECO:0000313" key="2">
    <source>
        <dbReference type="Proteomes" id="UP001234297"/>
    </source>
</evidence>